<name>A0A0B2JWS8_9FIRM</name>
<dbReference type="GO" id="GO:0016779">
    <property type="term" value="F:nucleotidyltransferase activity"/>
    <property type="evidence" value="ECO:0007669"/>
    <property type="project" value="UniProtKB-KW"/>
</dbReference>
<reference evidence="9 10" key="1">
    <citation type="journal article" date="2013" name="PLoS ONE">
        <title>Identification and characterization of three novel lipases belonging to families II and V from Anaerovibrio lipolyticus 5ST.</title>
        <authorList>
            <person name="Prive F."/>
            <person name="Kaderbhai N.N."/>
            <person name="Girdwood S."/>
            <person name="Worgan H.J."/>
            <person name="Pinloche E."/>
            <person name="Scollan N.D."/>
            <person name="Huws S.A."/>
            <person name="Newbold C.J."/>
        </authorList>
    </citation>
    <scope>NUCLEOTIDE SEQUENCE [LARGE SCALE GENOMIC DNA]</scope>
    <source>
        <strain evidence="9 10">5S</strain>
    </source>
</reference>
<keyword evidence="2" id="KW-0240">DNA-directed RNA polymerase</keyword>
<protein>
    <recommendedName>
        <fullName evidence="6">RNAP delta factor</fullName>
    </recommendedName>
</protein>
<feature type="compositionally biased region" description="Basic and acidic residues" evidence="7">
    <location>
        <begin position="105"/>
        <end position="125"/>
    </location>
</feature>
<proteinExistence type="inferred from homology"/>
<dbReference type="GO" id="GO:0006355">
    <property type="term" value="P:regulation of DNA-templated transcription"/>
    <property type="evidence" value="ECO:0007669"/>
    <property type="project" value="InterPro"/>
</dbReference>
<evidence type="ECO:0000256" key="5">
    <source>
        <dbReference type="ARBA" id="ARBA00023163"/>
    </source>
</evidence>
<accession>A0A0B2JWS8</accession>
<dbReference type="STRING" id="82374.NZ47_02970"/>
<evidence type="ECO:0000313" key="10">
    <source>
        <dbReference type="Proteomes" id="UP000030993"/>
    </source>
</evidence>
<evidence type="ECO:0000256" key="3">
    <source>
        <dbReference type="ARBA" id="ARBA00022679"/>
    </source>
</evidence>
<evidence type="ECO:0000256" key="7">
    <source>
        <dbReference type="SAM" id="MobiDB-lite"/>
    </source>
</evidence>
<keyword evidence="5" id="KW-0804">Transcription</keyword>
<keyword evidence="10" id="KW-1185">Reference proteome</keyword>
<dbReference type="InterPro" id="IPR029757">
    <property type="entry name" value="RpoE"/>
</dbReference>
<dbReference type="InterPro" id="IPR038087">
    <property type="entry name" value="RNAP_delta_N_dom_sf"/>
</dbReference>
<evidence type="ECO:0000256" key="2">
    <source>
        <dbReference type="ARBA" id="ARBA00022478"/>
    </source>
</evidence>
<dbReference type="PROSITE" id="PS51913">
    <property type="entry name" value="HTH_HARE"/>
    <property type="match status" value="1"/>
</dbReference>
<dbReference type="GO" id="GO:0000428">
    <property type="term" value="C:DNA-directed RNA polymerase complex"/>
    <property type="evidence" value="ECO:0007669"/>
    <property type="project" value="UniProtKB-KW"/>
</dbReference>
<dbReference type="AlphaFoldDB" id="A0A0B2JWS8"/>
<evidence type="ECO:0000256" key="4">
    <source>
        <dbReference type="ARBA" id="ARBA00022695"/>
    </source>
</evidence>
<dbReference type="GO" id="GO:0006351">
    <property type="term" value="P:DNA-templated transcription"/>
    <property type="evidence" value="ECO:0007669"/>
    <property type="project" value="InterPro"/>
</dbReference>
<gene>
    <name evidence="9" type="ORF">NZ47_02970</name>
</gene>
<evidence type="ECO:0000256" key="6">
    <source>
        <dbReference type="ARBA" id="ARBA00031937"/>
    </source>
</evidence>
<evidence type="ECO:0000259" key="8">
    <source>
        <dbReference type="PROSITE" id="PS51913"/>
    </source>
</evidence>
<dbReference type="Gene3D" id="1.10.10.1250">
    <property type="entry name" value="RNA polymerase, subunit delta, N-terminal domain"/>
    <property type="match status" value="1"/>
</dbReference>
<evidence type="ECO:0000256" key="1">
    <source>
        <dbReference type="ARBA" id="ARBA00009828"/>
    </source>
</evidence>
<feature type="region of interest" description="Disordered" evidence="7">
    <location>
        <begin position="97"/>
        <end position="125"/>
    </location>
</feature>
<dbReference type="RefSeq" id="WP_039206266.1">
    <property type="nucleotide sequence ID" value="NZ_CAMKSO010000014.1"/>
</dbReference>
<dbReference type="Proteomes" id="UP000030993">
    <property type="component" value="Unassembled WGS sequence"/>
</dbReference>
<evidence type="ECO:0000313" key="9">
    <source>
        <dbReference type="EMBL" id="KHM52745.1"/>
    </source>
</evidence>
<dbReference type="eggNOG" id="COG3343">
    <property type="taxonomic scope" value="Bacteria"/>
</dbReference>
<comment type="similarity">
    <text evidence="1">Belongs to the RpoE family.</text>
</comment>
<keyword evidence="3" id="KW-0808">Transferase</keyword>
<dbReference type="NCBIfam" id="TIGR04567">
    <property type="entry name" value="RNAP_delt_lowGC"/>
    <property type="match status" value="1"/>
</dbReference>
<comment type="caution">
    <text evidence="9">The sequence shown here is derived from an EMBL/GenBank/DDBJ whole genome shotgun (WGS) entry which is preliminary data.</text>
</comment>
<sequence length="125" mass="14431">MDYLKSTDVEVAAYILAEHNADLGNVVDSSAYEPMYFKDLILEVIKRKKKPVQSLPEAISEIYTQINMDSRFTYRNDGMWGLTEWYPVEKKKTSRSVRTVSKEAAASEKKKANDTHKFESIQENM</sequence>
<organism evidence="9 10">
    <name type="scientific">Anaerovibrio lipolyticus</name>
    <dbReference type="NCBI Taxonomy" id="82374"/>
    <lineage>
        <taxon>Bacteria</taxon>
        <taxon>Bacillati</taxon>
        <taxon>Bacillota</taxon>
        <taxon>Negativicutes</taxon>
        <taxon>Selenomonadales</taxon>
        <taxon>Selenomonadaceae</taxon>
        <taxon>Anaerovibrio</taxon>
    </lineage>
</organism>
<dbReference type="EMBL" id="JSCE01000058">
    <property type="protein sequence ID" value="KHM52745.1"/>
    <property type="molecule type" value="Genomic_DNA"/>
</dbReference>
<dbReference type="InterPro" id="IPR007759">
    <property type="entry name" value="Asxl_HARE-HTH"/>
</dbReference>
<keyword evidence="4" id="KW-0548">Nucleotidyltransferase</keyword>
<feature type="domain" description="HTH HARE-type" evidence="8">
    <location>
        <begin position="6"/>
        <end position="85"/>
    </location>
</feature>